<organism evidence="2 3">
    <name type="scientific">Sinomonas terrae</name>
    <dbReference type="NCBI Taxonomy" id="2908838"/>
    <lineage>
        <taxon>Bacteria</taxon>
        <taxon>Bacillati</taxon>
        <taxon>Actinomycetota</taxon>
        <taxon>Actinomycetes</taxon>
        <taxon>Micrococcales</taxon>
        <taxon>Micrococcaceae</taxon>
        <taxon>Sinomonas</taxon>
    </lineage>
</organism>
<name>A0ABS9TY23_9MICC</name>
<dbReference type="Proteomes" id="UP001202922">
    <property type="component" value="Unassembled WGS sequence"/>
</dbReference>
<feature type="region of interest" description="Disordered" evidence="1">
    <location>
        <begin position="15"/>
        <end position="39"/>
    </location>
</feature>
<evidence type="ECO:0000256" key="1">
    <source>
        <dbReference type="SAM" id="MobiDB-lite"/>
    </source>
</evidence>
<gene>
    <name evidence="2" type="ORF">L0M17_05080</name>
</gene>
<protein>
    <submittedName>
        <fullName evidence="2">Uncharacterized protein</fullName>
    </submittedName>
</protein>
<evidence type="ECO:0000313" key="3">
    <source>
        <dbReference type="Proteomes" id="UP001202922"/>
    </source>
</evidence>
<keyword evidence="3" id="KW-1185">Reference proteome</keyword>
<dbReference type="EMBL" id="JAKZBV010000001">
    <property type="protein sequence ID" value="MCH6469368.1"/>
    <property type="molecule type" value="Genomic_DNA"/>
</dbReference>
<sequence>MSSRADDSLRAFLRHEHGQTPVFRPAEHWPPPTRLGSRDNRALRMREHLLGNLREAGMTDDEARAEAERILAGDVWGG</sequence>
<accession>A0ABS9TY23</accession>
<proteinExistence type="predicted"/>
<reference evidence="2 3" key="1">
    <citation type="submission" date="2022-03" db="EMBL/GenBank/DDBJ databases">
        <title>Sinomonas sp. isolated from a soil.</title>
        <authorList>
            <person name="Han J."/>
            <person name="Kim D.-U."/>
        </authorList>
    </citation>
    <scope>NUCLEOTIDE SEQUENCE [LARGE SCALE GENOMIC DNA]</scope>
    <source>
        <strain evidence="2 3">5-5</strain>
    </source>
</reference>
<evidence type="ECO:0000313" key="2">
    <source>
        <dbReference type="EMBL" id="MCH6469368.1"/>
    </source>
</evidence>
<comment type="caution">
    <text evidence="2">The sequence shown here is derived from an EMBL/GenBank/DDBJ whole genome shotgun (WGS) entry which is preliminary data.</text>
</comment>
<dbReference type="RefSeq" id="WP_241052293.1">
    <property type="nucleotide sequence ID" value="NZ_JAKZBV010000001.1"/>
</dbReference>